<dbReference type="Pfam" id="PF19051">
    <property type="entry name" value="GFO_IDH_MocA_C2"/>
    <property type="match status" value="2"/>
</dbReference>
<dbReference type="InterPro" id="IPR050463">
    <property type="entry name" value="Gfo/Idh/MocA_oxidrdct_glycsds"/>
</dbReference>
<sequence>MDKPRTRRQFLKAAAGLGAAFGLPTFVPGRALGAGGATPPSEKIVMGCIGVGSMGGGHLRAFLGREEVRVVAACDLREAFRQRAKRQIDEKYASRDATTYHDFRELLARADIDAVCIATPDHWHALIGIEAARNGKDMYLEKPADVHVTAAKALRQAVNDYGVVFQFGTQQRSDRDFRFGCELVRNGHIGTLQTIVVGSVPGLSLPNQPTQPVPDPRQFDYDMWLGPAPWAPYSFERAASRAEGSVGYWMHIHDYGLGCLSGAWGIHHIDIAQWGNGTDDTGPLEIEGTGVIPADGLCDTPMTWRVEHLYANGVRMIHMDSRHTAAEFPQFVEAAASLQIPGCGILFIGSDGWVIVSRGGIDARPKTLLQETFDSNAVRLPASNDHKRDFLECVRTRGRTVSPIEAAVRSDTICHLDDIAIRLGRKLQWDPQAESFIGDDAADRMLCRPMRSPWTL</sequence>
<dbReference type="InterPro" id="IPR006311">
    <property type="entry name" value="TAT_signal"/>
</dbReference>
<dbReference type="SUPFAM" id="SSF55347">
    <property type="entry name" value="Glyceraldehyde-3-phosphate dehydrogenase-like, C-terminal domain"/>
    <property type="match status" value="1"/>
</dbReference>
<gene>
    <name evidence="3" type="ORF">QJ522_08390</name>
</gene>
<dbReference type="PANTHER" id="PTHR43818:SF5">
    <property type="entry name" value="OXIDOREDUCTASE FAMILY PROTEIN"/>
    <property type="match status" value="1"/>
</dbReference>
<feature type="domain" description="Gfo/Idh/MocA-like oxidoreductase N-terminal" evidence="1">
    <location>
        <begin position="46"/>
        <end position="168"/>
    </location>
</feature>
<accession>A0AAW6TZB8</accession>
<dbReference type="PANTHER" id="PTHR43818">
    <property type="entry name" value="BCDNA.GH03377"/>
    <property type="match status" value="1"/>
</dbReference>
<dbReference type="SUPFAM" id="SSF51735">
    <property type="entry name" value="NAD(P)-binding Rossmann-fold domains"/>
    <property type="match status" value="1"/>
</dbReference>
<dbReference type="Pfam" id="PF01408">
    <property type="entry name" value="GFO_IDH_MocA"/>
    <property type="match status" value="1"/>
</dbReference>
<name>A0AAW6TZB8_9BACT</name>
<proteinExistence type="predicted"/>
<reference evidence="3" key="1">
    <citation type="submission" date="2023-05" db="EMBL/GenBank/DDBJ databases">
        <title>Anaerotaeda fermentans gen. nov., sp. nov., a novel anaerobic planctomycete of the new family within the order Sedimentisphaerales isolated from Taman Peninsula, Russia.</title>
        <authorList>
            <person name="Khomyakova M.A."/>
            <person name="Merkel A.Y."/>
            <person name="Slobodkin A.I."/>
        </authorList>
    </citation>
    <scope>NUCLEOTIDE SEQUENCE</scope>
    <source>
        <strain evidence="3">M17dextr</strain>
    </source>
</reference>
<organism evidence="3 4">
    <name type="scientific">Anaerobaca lacustris</name>
    <dbReference type="NCBI Taxonomy" id="3044600"/>
    <lineage>
        <taxon>Bacteria</taxon>
        <taxon>Pseudomonadati</taxon>
        <taxon>Planctomycetota</taxon>
        <taxon>Phycisphaerae</taxon>
        <taxon>Sedimentisphaerales</taxon>
        <taxon>Anaerobacaceae</taxon>
        <taxon>Anaerobaca</taxon>
    </lineage>
</organism>
<dbReference type="InterPro" id="IPR043906">
    <property type="entry name" value="Gfo/Idh/MocA_OxRdtase_bact_C"/>
</dbReference>
<evidence type="ECO:0000259" key="2">
    <source>
        <dbReference type="Pfam" id="PF19051"/>
    </source>
</evidence>
<dbReference type="AlphaFoldDB" id="A0AAW6TZB8"/>
<dbReference type="EMBL" id="JASCXX010000008">
    <property type="protein sequence ID" value="MDI6449059.1"/>
    <property type="molecule type" value="Genomic_DNA"/>
</dbReference>
<feature type="domain" description="Gfo/Idh/MocA-like oxidoreductase bacterial type C-terminal" evidence="2">
    <location>
        <begin position="211"/>
        <end position="319"/>
    </location>
</feature>
<dbReference type="InterPro" id="IPR019546">
    <property type="entry name" value="TAT_signal_bac_arc"/>
</dbReference>
<dbReference type="Proteomes" id="UP001431776">
    <property type="component" value="Unassembled WGS sequence"/>
</dbReference>
<dbReference type="InterPro" id="IPR036291">
    <property type="entry name" value="NAD(P)-bd_dom_sf"/>
</dbReference>
<dbReference type="Gene3D" id="3.30.360.10">
    <property type="entry name" value="Dihydrodipicolinate Reductase, domain 2"/>
    <property type="match status" value="1"/>
</dbReference>
<evidence type="ECO:0000259" key="1">
    <source>
        <dbReference type="Pfam" id="PF01408"/>
    </source>
</evidence>
<comment type="caution">
    <text evidence="3">The sequence shown here is derived from an EMBL/GenBank/DDBJ whole genome shotgun (WGS) entry which is preliminary data.</text>
</comment>
<evidence type="ECO:0000313" key="4">
    <source>
        <dbReference type="Proteomes" id="UP001431776"/>
    </source>
</evidence>
<dbReference type="Gene3D" id="3.40.50.720">
    <property type="entry name" value="NAD(P)-binding Rossmann-like Domain"/>
    <property type="match status" value="1"/>
</dbReference>
<evidence type="ECO:0000313" key="3">
    <source>
        <dbReference type="EMBL" id="MDI6449059.1"/>
    </source>
</evidence>
<dbReference type="RefSeq" id="WP_349244467.1">
    <property type="nucleotide sequence ID" value="NZ_JASCXX010000008.1"/>
</dbReference>
<dbReference type="NCBIfam" id="TIGR01409">
    <property type="entry name" value="TAT_signal_seq"/>
    <property type="match status" value="1"/>
</dbReference>
<dbReference type="InterPro" id="IPR000683">
    <property type="entry name" value="Gfo/Idh/MocA-like_OxRdtase_N"/>
</dbReference>
<protein>
    <submittedName>
        <fullName evidence="3">Gfo/Idh/MocA family oxidoreductase</fullName>
    </submittedName>
</protein>
<feature type="domain" description="Gfo/Idh/MocA-like oxidoreductase bacterial type C-terminal" evidence="2">
    <location>
        <begin position="377"/>
        <end position="455"/>
    </location>
</feature>
<dbReference type="PROSITE" id="PS51318">
    <property type="entry name" value="TAT"/>
    <property type="match status" value="1"/>
</dbReference>
<keyword evidence="4" id="KW-1185">Reference proteome</keyword>
<dbReference type="GO" id="GO:0000166">
    <property type="term" value="F:nucleotide binding"/>
    <property type="evidence" value="ECO:0007669"/>
    <property type="project" value="InterPro"/>
</dbReference>